<comment type="caution">
    <text evidence="1">The sequence shown here is derived from an EMBL/GenBank/DDBJ whole genome shotgun (WGS) entry which is preliminary data.</text>
</comment>
<evidence type="ECO:0008006" key="3">
    <source>
        <dbReference type="Google" id="ProtNLM"/>
    </source>
</evidence>
<organism evidence="1 2">
    <name type="scientific">Flavobacterium bernardetii</name>
    <dbReference type="NCBI Taxonomy" id="2813823"/>
    <lineage>
        <taxon>Bacteria</taxon>
        <taxon>Pseudomonadati</taxon>
        <taxon>Bacteroidota</taxon>
        <taxon>Flavobacteriia</taxon>
        <taxon>Flavobacteriales</taxon>
        <taxon>Flavobacteriaceae</taxon>
        <taxon>Flavobacterium</taxon>
    </lineage>
</organism>
<evidence type="ECO:0000313" key="1">
    <source>
        <dbReference type="EMBL" id="MBC5836243.1"/>
    </source>
</evidence>
<name>A0ABR7J2R4_9FLAO</name>
<dbReference type="RefSeq" id="WP_166131763.1">
    <property type="nucleotide sequence ID" value="NZ_JAANOQ010000017.1"/>
</dbReference>
<accession>A0ABR7J2R4</accession>
<dbReference type="EMBL" id="JACRUN010000017">
    <property type="protein sequence ID" value="MBC5836243.1"/>
    <property type="molecule type" value="Genomic_DNA"/>
</dbReference>
<keyword evidence="2" id="KW-1185">Reference proteome</keyword>
<dbReference type="PROSITE" id="PS51257">
    <property type="entry name" value="PROKAR_LIPOPROTEIN"/>
    <property type="match status" value="1"/>
</dbReference>
<reference evidence="1 2" key="1">
    <citation type="submission" date="2020-08" db="EMBL/GenBank/DDBJ databases">
        <title>Description of novel Flavobacterium F-408 isolate.</title>
        <authorList>
            <person name="Saticioglu I.B."/>
            <person name="Duman M."/>
            <person name="Altun S."/>
        </authorList>
    </citation>
    <scope>NUCLEOTIDE SEQUENCE [LARGE SCALE GENOMIC DNA]</scope>
    <source>
        <strain evidence="1 2">F-408</strain>
    </source>
</reference>
<dbReference type="Proteomes" id="UP000605990">
    <property type="component" value="Unassembled WGS sequence"/>
</dbReference>
<proteinExistence type="predicted"/>
<sequence>MRKNILVILIITLLSCNKSNSFQIEPNAVKKVIDFYKGECILIKNAESKCYEIELSKSELLNYDVNSIDYHAGNIAYILYKNLNDKNYDNVKVKIIINNGDNFDFNYSVKELSEVESYMSNFEEITNLIKNKEYKKLFYQFDKSFDANEKSINIMFNNVENKLGKLNDIYCSGFKNFETDACGKVIEFKAVLMYEKMAINMFLCLSKKNKKLVLLLIP</sequence>
<protein>
    <recommendedName>
        <fullName evidence="3">Lipoprotein</fullName>
    </recommendedName>
</protein>
<gene>
    <name evidence="1" type="ORF">H8R27_15235</name>
</gene>
<evidence type="ECO:0000313" key="2">
    <source>
        <dbReference type="Proteomes" id="UP000605990"/>
    </source>
</evidence>